<evidence type="ECO:0000313" key="3">
    <source>
        <dbReference type="Proteomes" id="UP001139028"/>
    </source>
</evidence>
<sequence>MIIQLPLRLIHSYWITLTLIFLGIITALSLYPLQTLPSVPGSDKTHHLIAYSALMFPVALRKPNYWWLIGVFFVLWSGGIELLQPYVNRACEWLDFAANSTGVLCGAFCAQIAGRIIRKD</sequence>
<reference evidence="2" key="1">
    <citation type="journal article" date="2022" name="Arch. Microbiol.">
        <title>Microbulbifer okhotskensis sp. nov., isolated from a deep bottom sediment of the Okhotsk Sea.</title>
        <authorList>
            <person name="Romanenko L."/>
            <person name="Kurilenko V."/>
            <person name="Otstavnykh N."/>
            <person name="Velansky P."/>
            <person name="Isaeva M."/>
            <person name="Mikhailov V."/>
        </authorList>
    </citation>
    <scope>NUCLEOTIDE SEQUENCE</scope>
    <source>
        <strain evidence="2">OS29</strain>
    </source>
</reference>
<accession>A0A9X2EPQ4</accession>
<dbReference type="Proteomes" id="UP001139028">
    <property type="component" value="Unassembled WGS sequence"/>
</dbReference>
<gene>
    <name evidence="2" type="ORF">MO867_17715</name>
</gene>
<dbReference type="EMBL" id="JALBWM010000111">
    <property type="protein sequence ID" value="MCO1336172.1"/>
    <property type="molecule type" value="Genomic_DNA"/>
</dbReference>
<evidence type="ECO:0000256" key="1">
    <source>
        <dbReference type="SAM" id="Phobius"/>
    </source>
</evidence>
<evidence type="ECO:0000313" key="2">
    <source>
        <dbReference type="EMBL" id="MCO1336172.1"/>
    </source>
</evidence>
<proteinExistence type="predicted"/>
<comment type="caution">
    <text evidence="2">The sequence shown here is derived from an EMBL/GenBank/DDBJ whole genome shotgun (WGS) entry which is preliminary data.</text>
</comment>
<dbReference type="RefSeq" id="WP_252471632.1">
    <property type="nucleotide sequence ID" value="NZ_JALBWM010000111.1"/>
</dbReference>
<keyword evidence="3" id="KW-1185">Reference proteome</keyword>
<protein>
    <submittedName>
        <fullName evidence="2">VanZ family protein</fullName>
    </submittedName>
</protein>
<feature type="transmembrane region" description="Helical" evidence="1">
    <location>
        <begin position="65"/>
        <end position="83"/>
    </location>
</feature>
<organism evidence="2 3">
    <name type="scientific">Microbulbifer okhotskensis</name>
    <dbReference type="NCBI Taxonomy" id="2926617"/>
    <lineage>
        <taxon>Bacteria</taxon>
        <taxon>Pseudomonadati</taxon>
        <taxon>Pseudomonadota</taxon>
        <taxon>Gammaproteobacteria</taxon>
        <taxon>Cellvibrionales</taxon>
        <taxon>Microbulbiferaceae</taxon>
        <taxon>Microbulbifer</taxon>
    </lineage>
</organism>
<dbReference type="AlphaFoldDB" id="A0A9X2EPQ4"/>
<name>A0A9X2EPQ4_9GAMM</name>
<feature type="transmembrane region" description="Helical" evidence="1">
    <location>
        <begin position="12"/>
        <end position="33"/>
    </location>
</feature>
<keyword evidence="1" id="KW-0812">Transmembrane</keyword>
<keyword evidence="1" id="KW-1133">Transmembrane helix</keyword>
<keyword evidence="1" id="KW-0472">Membrane</keyword>